<dbReference type="Proteomes" id="UP001566204">
    <property type="component" value="Unassembled WGS sequence"/>
</dbReference>
<evidence type="ECO:0000313" key="3">
    <source>
        <dbReference type="Proteomes" id="UP000308196"/>
    </source>
</evidence>
<gene>
    <name evidence="1" type="ORF">ABTW24_19520</name>
    <name evidence="2" type="ORF">NCTC11429_02839</name>
</gene>
<sequence>MRNEINVSFCICDYDDITHQQISNELGLIASNVSHAKDLESKAVSKKKEDKWVYGTPYGNMENFGEQMEKILDALEPKVSVLEKFARKYTCKFRVVIFLRNREESTPWFFLEKRYNAFIKKIDAVLDIEVYTPEFPLLSNN</sequence>
<dbReference type="EMBL" id="JBEOQB010000006">
    <property type="protein sequence ID" value="MEZ0453790.1"/>
    <property type="molecule type" value="Genomic_DNA"/>
</dbReference>
<accession>A0A4U9VDT8</accession>
<evidence type="ECO:0000313" key="2">
    <source>
        <dbReference type="EMBL" id="VTR43302.1"/>
    </source>
</evidence>
<reference evidence="2 3" key="1">
    <citation type="submission" date="2019-05" db="EMBL/GenBank/DDBJ databases">
        <authorList>
            <consortium name="Pathogen Informatics"/>
        </authorList>
    </citation>
    <scope>NUCLEOTIDE SEQUENCE [LARGE SCALE GENOMIC DNA]</scope>
    <source>
        <strain evidence="2 3">NCTC11429</strain>
    </source>
</reference>
<protein>
    <submittedName>
        <fullName evidence="1">DUF4279 domain-containing protein</fullName>
    </submittedName>
</protein>
<evidence type="ECO:0000313" key="4">
    <source>
        <dbReference type="Proteomes" id="UP001566204"/>
    </source>
</evidence>
<dbReference type="EMBL" id="LR590484">
    <property type="protein sequence ID" value="VTR43302.1"/>
    <property type="molecule type" value="Genomic_DNA"/>
</dbReference>
<dbReference type="Proteomes" id="UP000308196">
    <property type="component" value="Chromosome"/>
</dbReference>
<dbReference type="RefSeq" id="WP_028072185.1">
    <property type="nucleotide sequence ID" value="NZ_JBEOQA010000002.1"/>
</dbReference>
<evidence type="ECO:0000313" key="1">
    <source>
        <dbReference type="EMBL" id="MEZ0453790.1"/>
    </source>
</evidence>
<reference evidence="1 4" key="2">
    <citation type="submission" date="2024-06" db="EMBL/GenBank/DDBJ databases">
        <title>Soil Sphingobacterium thalpophilum.</title>
        <authorList>
            <person name="Yang J."/>
            <person name="Li J."/>
        </authorList>
    </citation>
    <scope>NUCLEOTIDE SEQUENCE [LARGE SCALE GENOMIC DNA]</scope>
    <source>
        <strain evidence="1 4">22g91tb</strain>
    </source>
</reference>
<dbReference type="STRING" id="1123265.GCA_000686625_01989"/>
<dbReference type="GeneID" id="78463539"/>
<name>A0A4U9VDT8_9SPHI</name>
<dbReference type="KEGG" id="stha:NCTC11429_02839"/>
<organism evidence="2 3">
    <name type="scientific">Sphingobacterium thalpophilum</name>
    <dbReference type="NCBI Taxonomy" id="259"/>
    <lineage>
        <taxon>Bacteria</taxon>
        <taxon>Pseudomonadati</taxon>
        <taxon>Bacteroidota</taxon>
        <taxon>Sphingobacteriia</taxon>
        <taxon>Sphingobacteriales</taxon>
        <taxon>Sphingobacteriaceae</taxon>
        <taxon>Sphingobacterium</taxon>
    </lineage>
</organism>
<dbReference type="AlphaFoldDB" id="A0A4U9VDT8"/>
<proteinExistence type="predicted"/>
<dbReference type="InterPro" id="IPR025459">
    <property type="entry name" value="DUF4279"/>
</dbReference>
<keyword evidence="4" id="KW-1185">Reference proteome</keyword>
<dbReference type="Pfam" id="PF14106">
    <property type="entry name" value="DUF4279"/>
    <property type="match status" value="1"/>
</dbReference>